<proteinExistence type="predicted"/>
<reference evidence="2 3" key="1">
    <citation type="submission" date="2017-06" db="EMBL/GenBank/DDBJ databases">
        <title>Comparative genomic analysis of Ambrosia Fusariam Clade fungi.</title>
        <authorList>
            <person name="Stajich J.E."/>
            <person name="Carrillo J."/>
            <person name="Kijimoto T."/>
            <person name="Eskalen A."/>
            <person name="O'Donnell K."/>
            <person name="Kasson M."/>
        </authorList>
    </citation>
    <scope>NUCLEOTIDE SEQUENCE [LARGE SCALE GENOMIC DNA]</scope>
    <source>
        <strain evidence="2 3">NRRL62579</strain>
    </source>
</reference>
<keyword evidence="3" id="KW-1185">Reference proteome</keyword>
<feature type="domain" description="PD-(D/E)XK nuclease-like" evidence="1">
    <location>
        <begin position="8"/>
        <end position="85"/>
    </location>
</feature>
<dbReference type="AlphaFoldDB" id="A0A428RVJ3"/>
<comment type="caution">
    <text evidence="2">The sequence shown here is derived from an EMBL/GenBank/DDBJ whole genome shotgun (WGS) entry which is preliminary data.</text>
</comment>
<dbReference type="EMBL" id="NKCK01000462">
    <property type="protein sequence ID" value="RSL81529.1"/>
    <property type="molecule type" value="Genomic_DNA"/>
</dbReference>
<evidence type="ECO:0000313" key="3">
    <source>
        <dbReference type="Proteomes" id="UP000287144"/>
    </source>
</evidence>
<evidence type="ECO:0000259" key="1">
    <source>
        <dbReference type="Pfam" id="PF20516"/>
    </source>
</evidence>
<evidence type="ECO:0000313" key="2">
    <source>
        <dbReference type="EMBL" id="RSL81529.1"/>
    </source>
</evidence>
<organism evidence="2 3">
    <name type="scientific">Fusarium oligoseptatum</name>
    <dbReference type="NCBI Taxonomy" id="2604345"/>
    <lineage>
        <taxon>Eukaryota</taxon>
        <taxon>Fungi</taxon>
        <taxon>Dikarya</taxon>
        <taxon>Ascomycota</taxon>
        <taxon>Pezizomycotina</taxon>
        <taxon>Sordariomycetes</taxon>
        <taxon>Hypocreomycetidae</taxon>
        <taxon>Hypocreales</taxon>
        <taxon>Nectriaceae</taxon>
        <taxon>Fusarium</taxon>
        <taxon>Fusarium solani species complex</taxon>
    </lineage>
</organism>
<accession>A0A428RVJ3</accession>
<dbReference type="Pfam" id="PF20516">
    <property type="entry name" value="PDDEXK_12"/>
    <property type="match status" value="1"/>
</dbReference>
<dbReference type="Proteomes" id="UP000287144">
    <property type="component" value="Unassembled WGS sequence"/>
</dbReference>
<dbReference type="InterPro" id="IPR046797">
    <property type="entry name" value="PDDEXK_12"/>
</dbReference>
<sequence>MKARSTEQEGFPNPPQDSWFLPVTSDETVMMNDEYIYRRICSIRRRTVKCKTRMSHESSWNDSVHSPLLEIALDEGNEDVTYENMHNRMIIWESIKIGSSNSSHCLIKVEPRVAGWHVCPERVRDAI</sequence>
<gene>
    <name evidence="2" type="ORF">CEP52_017177</name>
</gene>
<name>A0A428RVJ3_9HYPO</name>
<protein>
    <recommendedName>
        <fullName evidence="1">PD-(D/E)XK nuclease-like domain-containing protein</fullName>
    </recommendedName>
</protein>